<dbReference type="Gene3D" id="3.30.70.1880">
    <property type="entry name" value="Protein of unknown function DUF881"/>
    <property type="match status" value="1"/>
</dbReference>
<evidence type="ECO:0000256" key="3">
    <source>
        <dbReference type="SAM" id="MobiDB-lite"/>
    </source>
</evidence>
<reference evidence="4 5" key="1">
    <citation type="submission" date="2019-11" db="EMBL/GenBank/DDBJ databases">
        <title>Whole genome sequencing identifies a novel species of the genus Arsenicicoccus isolated from human blood.</title>
        <authorList>
            <person name="Jeong J.H."/>
            <person name="Kweon O.J."/>
            <person name="Kim H.R."/>
            <person name="Kim T.-H."/>
            <person name="Ha S.-M."/>
            <person name="Lee M.-K."/>
        </authorList>
    </citation>
    <scope>NUCLEOTIDE SEQUENCE [LARGE SCALE GENOMIC DNA]</scope>
    <source>
        <strain evidence="4 5">MKL-02</strain>
    </source>
</reference>
<accession>A0A6I3ITD5</accession>
<dbReference type="Pfam" id="PF05949">
    <property type="entry name" value="DUF881"/>
    <property type="match status" value="1"/>
</dbReference>
<sequence>MSTRVPDPPQPDPERQPDPEPQPVRPSAWRRLARVGRPRLTKANAVATALAVLLGFALATQLQSQSRRGLESLRTTDLVRILDDQNARSDRLDAEARQLQAQRDELVNGSQQGQAAVAAARERLDTLGILAGTAKAKGPGVTIRITDPQGKVTAPMLLDVVQELRDAGAEAIQVGDVRVVASTWFGSQDGSLRADGKPLRAPYVVRAIGDPATMDAAMRIPGGVVESMRQEGADAAVARTDSITVDAQATPAQPRHAQPVPAPTTGPAP</sequence>
<dbReference type="PANTHER" id="PTHR37313">
    <property type="entry name" value="UPF0749 PROTEIN RV1825"/>
    <property type="match status" value="1"/>
</dbReference>
<organism evidence="4 5">
    <name type="scientific">Arsenicicoccus cauae</name>
    <dbReference type="NCBI Taxonomy" id="2663847"/>
    <lineage>
        <taxon>Bacteria</taxon>
        <taxon>Bacillati</taxon>
        <taxon>Actinomycetota</taxon>
        <taxon>Actinomycetes</taxon>
        <taxon>Micrococcales</taxon>
        <taxon>Intrasporangiaceae</taxon>
        <taxon>Arsenicicoccus</taxon>
    </lineage>
</organism>
<comment type="similarity">
    <text evidence="1">Belongs to the UPF0749 family.</text>
</comment>
<protein>
    <submittedName>
        <fullName evidence="4">DUF881 domain-containing protein</fullName>
    </submittedName>
</protein>
<feature type="compositionally biased region" description="Pro residues" evidence="3">
    <location>
        <begin position="1"/>
        <end position="11"/>
    </location>
</feature>
<dbReference type="PANTHER" id="PTHR37313:SF2">
    <property type="entry name" value="UPF0749 PROTEIN YLXX"/>
    <property type="match status" value="1"/>
</dbReference>
<evidence type="ECO:0000313" key="5">
    <source>
        <dbReference type="Proteomes" id="UP000431092"/>
    </source>
</evidence>
<dbReference type="InterPro" id="IPR010273">
    <property type="entry name" value="DUF881"/>
</dbReference>
<evidence type="ECO:0000256" key="2">
    <source>
        <dbReference type="SAM" id="Coils"/>
    </source>
</evidence>
<name>A0A6I3ITD5_9MICO</name>
<dbReference type="RefSeq" id="WP_154592870.1">
    <property type="nucleotide sequence ID" value="NZ_WLVL01000021.1"/>
</dbReference>
<feature type="compositionally biased region" description="Polar residues" evidence="3">
    <location>
        <begin position="241"/>
        <end position="251"/>
    </location>
</feature>
<feature type="region of interest" description="Disordered" evidence="3">
    <location>
        <begin position="241"/>
        <end position="269"/>
    </location>
</feature>
<comment type="caution">
    <text evidence="4">The sequence shown here is derived from an EMBL/GenBank/DDBJ whole genome shotgun (WGS) entry which is preliminary data.</text>
</comment>
<feature type="compositionally biased region" description="Pro residues" evidence="3">
    <location>
        <begin position="260"/>
        <end position="269"/>
    </location>
</feature>
<evidence type="ECO:0000256" key="1">
    <source>
        <dbReference type="ARBA" id="ARBA00009108"/>
    </source>
</evidence>
<dbReference type="AlphaFoldDB" id="A0A6I3ITD5"/>
<feature type="region of interest" description="Disordered" evidence="3">
    <location>
        <begin position="1"/>
        <end position="27"/>
    </location>
</feature>
<dbReference type="EMBL" id="WLVL01000021">
    <property type="protein sequence ID" value="MTB71551.1"/>
    <property type="molecule type" value="Genomic_DNA"/>
</dbReference>
<dbReference type="GO" id="GO:0005886">
    <property type="term" value="C:plasma membrane"/>
    <property type="evidence" value="ECO:0007669"/>
    <property type="project" value="TreeGrafter"/>
</dbReference>
<proteinExistence type="inferred from homology"/>
<evidence type="ECO:0000313" key="4">
    <source>
        <dbReference type="EMBL" id="MTB71551.1"/>
    </source>
</evidence>
<dbReference type="Proteomes" id="UP000431092">
    <property type="component" value="Unassembled WGS sequence"/>
</dbReference>
<keyword evidence="5" id="KW-1185">Reference proteome</keyword>
<keyword evidence="2" id="KW-0175">Coiled coil</keyword>
<gene>
    <name evidence="4" type="ORF">GGG17_06115</name>
</gene>
<feature type="coiled-coil region" evidence="2">
    <location>
        <begin position="82"/>
        <end position="109"/>
    </location>
</feature>